<keyword evidence="4 7" id="KW-0862">Zinc</keyword>
<feature type="binding site" evidence="7">
    <location>
        <position position="131"/>
    </location>
    <ligand>
        <name>Zn(2+)</name>
        <dbReference type="ChEBI" id="CHEBI:29105"/>
    </ligand>
</feature>
<dbReference type="EC" id="6.1.1.-" evidence="7"/>
<dbReference type="SUPFAM" id="SSF52374">
    <property type="entry name" value="Nucleotidylyl transferase"/>
    <property type="match status" value="1"/>
</dbReference>
<name>A0A7G5EIV1_9BURK</name>
<dbReference type="PANTHER" id="PTHR43311:SF1">
    <property type="entry name" value="GLUTAMYL-Q TRNA(ASP) SYNTHETASE"/>
    <property type="match status" value="1"/>
</dbReference>
<keyword evidence="5 7" id="KW-0067">ATP-binding</keyword>
<protein>
    <recommendedName>
        <fullName evidence="7">Glutamyl-Q tRNA(Asp) synthetase</fullName>
        <shortName evidence="7">Glu-Q-RSs</shortName>
        <ecNumber evidence="7">6.1.1.-</ecNumber>
    </recommendedName>
</protein>
<dbReference type="GO" id="GO:0006424">
    <property type="term" value="P:glutamyl-tRNA aminoacylation"/>
    <property type="evidence" value="ECO:0007669"/>
    <property type="project" value="InterPro"/>
</dbReference>
<dbReference type="EMBL" id="CP058554">
    <property type="protein sequence ID" value="QMV73926.1"/>
    <property type="molecule type" value="Genomic_DNA"/>
</dbReference>
<feature type="binding site" evidence="7">
    <location>
        <position position="127"/>
    </location>
    <ligand>
        <name>Zn(2+)</name>
        <dbReference type="ChEBI" id="CHEBI:29105"/>
    </ligand>
</feature>
<evidence type="ECO:0000256" key="1">
    <source>
        <dbReference type="ARBA" id="ARBA00022598"/>
    </source>
</evidence>
<dbReference type="NCBIfam" id="NF004313">
    <property type="entry name" value="PRK05710.1-2"/>
    <property type="match status" value="1"/>
</dbReference>
<dbReference type="NCBIfam" id="NF004314">
    <property type="entry name" value="PRK05710.1-3"/>
    <property type="match status" value="1"/>
</dbReference>
<dbReference type="AlphaFoldDB" id="A0A7G5EIV1"/>
<feature type="short sequence motif" description="'KMSKS' region" evidence="7">
    <location>
        <begin position="267"/>
        <end position="271"/>
    </location>
</feature>
<dbReference type="Gene3D" id="3.40.50.620">
    <property type="entry name" value="HUPs"/>
    <property type="match status" value="1"/>
</dbReference>
<evidence type="ECO:0000256" key="8">
    <source>
        <dbReference type="RuleBase" id="RU363037"/>
    </source>
</evidence>
<dbReference type="KEGG" id="cpis:HS961_14380"/>
<accession>A0A7G5EIV1</accession>
<dbReference type="GO" id="GO:0005524">
    <property type="term" value="F:ATP binding"/>
    <property type="evidence" value="ECO:0007669"/>
    <property type="project" value="UniProtKB-KW"/>
</dbReference>
<organism evidence="10 11">
    <name type="scientific">Comamonas piscis</name>
    <dbReference type="NCBI Taxonomy" id="1562974"/>
    <lineage>
        <taxon>Bacteria</taxon>
        <taxon>Pseudomonadati</taxon>
        <taxon>Pseudomonadota</taxon>
        <taxon>Betaproteobacteria</taxon>
        <taxon>Burkholderiales</taxon>
        <taxon>Comamonadaceae</taxon>
        <taxon>Comamonas</taxon>
    </lineage>
</organism>
<keyword evidence="3 7" id="KW-0547">Nucleotide-binding</keyword>
<sequence>MTSSAYTGRFAPSPTGPLHAGSLVAALASWLDARAHGGTWLVRIEDIDPPRCPQGMDQEILRQLHALQLVPDAPPQWQSARHGLYAQALAQLQDAGWAYPCACTRRDMDAALAAQGYLHERHGERPYPGTCRDGLHGKTGRSWRFHTQRYQHHALAEAADLDQEAARPDHPLLQRDQPLHWQDRWLGPMQQDVAAHVGDFVLQRADGLWAYQLAVVVDDAEQGISDVVRGADLADNTPRQLLLQQALGLTAPRYMHTPLVLQANGEKLSKGLGAPAVMVDSTEQRMGVLRQSAQYLGLEAGNASTLPDALAGWTAQWARRHLGNTAATGGPVP</sequence>
<dbReference type="PANTHER" id="PTHR43311">
    <property type="entry name" value="GLUTAMATE--TRNA LIGASE"/>
    <property type="match status" value="1"/>
</dbReference>
<comment type="similarity">
    <text evidence="7">Belongs to the class-I aminoacyl-tRNA synthetase family. GluQ subfamily.</text>
</comment>
<dbReference type="HAMAP" id="MF_01428">
    <property type="entry name" value="Glu_Q_tRNA_synth"/>
    <property type="match status" value="1"/>
</dbReference>
<evidence type="ECO:0000256" key="5">
    <source>
        <dbReference type="ARBA" id="ARBA00022840"/>
    </source>
</evidence>
<evidence type="ECO:0000259" key="9">
    <source>
        <dbReference type="Pfam" id="PF00749"/>
    </source>
</evidence>
<dbReference type="PRINTS" id="PR00987">
    <property type="entry name" value="TRNASYNTHGLU"/>
</dbReference>
<evidence type="ECO:0000256" key="3">
    <source>
        <dbReference type="ARBA" id="ARBA00022741"/>
    </source>
</evidence>
<feature type="binding site" evidence="7">
    <location>
        <position position="270"/>
    </location>
    <ligand>
        <name>ATP</name>
        <dbReference type="ChEBI" id="CHEBI:30616"/>
    </ligand>
</feature>
<dbReference type="InterPro" id="IPR014729">
    <property type="entry name" value="Rossmann-like_a/b/a_fold"/>
</dbReference>
<feature type="binding site" evidence="7">
    <location>
        <position position="45"/>
    </location>
    <ligand>
        <name>L-glutamate</name>
        <dbReference type="ChEBI" id="CHEBI:29985"/>
    </ligand>
</feature>
<evidence type="ECO:0000256" key="6">
    <source>
        <dbReference type="ARBA" id="ARBA00023146"/>
    </source>
</evidence>
<dbReference type="InterPro" id="IPR020058">
    <property type="entry name" value="Glu/Gln-tRNA-synth_Ib_cat-dom"/>
</dbReference>
<dbReference type="InterPro" id="IPR000924">
    <property type="entry name" value="Glu/Gln-tRNA-synth"/>
</dbReference>
<dbReference type="GO" id="GO:0006400">
    <property type="term" value="P:tRNA modification"/>
    <property type="evidence" value="ECO:0007669"/>
    <property type="project" value="InterPro"/>
</dbReference>
<comment type="function">
    <text evidence="7">Catalyzes the tRNA-independent activation of glutamate in presence of ATP and the subsequent transfer of glutamate onto a tRNA(Asp). Glutamate is transferred on the 2-amino-5-(4,5-dihydroxy-2-cyclopenten-1-yl) moiety of the queuosine in the wobble position of the QUC anticodon.</text>
</comment>
<keyword evidence="11" id="KW-1185">Reference proteome</keyword>
<evidence type="ECO:0000256" key="4">
    <source>
        <dbReference type="ARBA" id="ARBA00022833"/>
    </source>
</evidence>
<keyword evidence="6 7" id="KW-0030">Aminoacyl-tRNA synthetase</keyword>
<evidence type="ECO:0000256" key="2">
    <source>
        <dbReference type="ARBA" id="ARBA00022723"/>
    </source>
</evidence>
<reference evidence="10 11" key="1">
    <citation type="journal article" date="2020" name="G3 (Bethesda)">
        <title>CeMbio - The Caenorhabditis elegans Microbiome Resource.</title>
        <authorList>
            <person name="Dirksen P."/>
            <person name="Assie A."/>
            <person name="Zimmermann J."/>
            <person name="Zhang F."/>
            <person name="Tietje A.M."/>
            <person name="Marsh S.A."/>
            <person name="Felix M.A."/>
            <person name="Shapira M."/>
            <person name="Kaleta C."/>
            <person name="Schulenburg H."/>
            <person name="Samuel B."/>
        </authorList>
    </citation>
    <scope>NUCLEOTIDE SEQUENCE [LARGE SCALE GENOMIC DNA]</scope>
    <source>
        <strain evidence="10 11">BIGb0172</strain>
    </source>
</reference>
<dbReference type="InterPro" id="IPR049940">
    <property type="entry name" value="GluQ/Sye"/>
</dbReference>
<evidence type="ECO:0000313" key="10">
    <source>
        <dbReference type="EMBL" id="QMV73926.1"/>
    </source>
</evidence>
<evidence type="ECO:0000313" key="11">
    <source>
        <dbReference type="Proteomes" id="UP000515240"/>
    </source>
</evidence>
<feature type="binding site" evidence="7">
    <location>
        <position position="229"/>
    </location>
    <ligand>
        <name>L-glutamate</name>
        <dbReference type="ChEBI" id="CHEBI:29985"/>
    </ligand>
</feature>
<dbReference type="GO" id="GO:0008270">
    <property type="term" value="F:zinc ion binding"/>
    <property type="evidence" value="ECO:0007669"/>
    <property type="project" value="UniProtKB-UniRule"/>
</dbReference>
<feature type="short sequence motif" description="'HIGH' region" evidence="7">
    <location>
        <begin position="12"/>
        <end position="22"/>
    </location>
</feature>
<feature type="domain" description="Glutamyl/glutaminyl-tRNA synthetase class Ib catalytic" evidence="9">
    <location>
        <begin position="9"/>
        <end position="274"/>
    </location>
</feature>
<dbReference type="InterPro" id="IPR022380">
    <property type="entry name" value="Glu-Q_tRNA(Asp)_Synthase"/>
</dbReference>
<feature type="binding site" evidence="7">
    <location>
        <position position="103"/>
    </location>
    <ligand>
        <name>Zn(2+)</name>
        <dbReference type="ChEBI" id="CHEBI:29105"/>
    </ligand>
</feature>
<dbReference type="Proteomes" id="UP000515240">
    <property type="component" value="Chromosome"/>
</dbReference>
<keyword evidence="2 7" id="KW-0479">Metal-binding</keyword>
<dbReference type="GO" id="GO:0005829">
    <property type="term" value="C:cytosol"/>
    <property type="evidence" value="ECO:0007669"/>
    <property type="project" value="TreeGrafter"/>
</dbReference>
<feature type="binding site" evidence="7">
    <location>
        <position position="101"/>
    </location>
    <ligand>
        <name>Zn(2+)</name>
        <dbReference type="ChEBI" id="CHEBI:29105"/>
    </ligand>
</feature>
<dbReference type="GO" id="GO:0004818">
    <property type="term" value="F:glutamate-tRNA ligase activity"/>
    <property type="evidence" value="ECO:0007669"/>
    <property type="project" value="TreeGrafter"/>
</dbReference>
<dbReference type="NCBIfam" id="TIGR03838">
    <property type="entry name" value="queuosine_YadB"/>
    <property type="match status" value="1"/>
</dbReference>
<dbReference type="RefSeq" id="WP_182323092.1">
    <property type="nucleotide sequence ID" value="NZ_CP058554.1"/>
</dbReference>
<keyword evidence="8" id="KW-0648">Protein biosynthesis</keyword>
<feature type="binding site" evidence="7">
    <location>
        <begin position="9"/>
        <end position="13"/>
    </location>
    <ligand>
        <name>L-glutamate</name>
        <dbReference type="ChEBI" id="CHEBI:29985"/>
    </ligand>
</feature>
<comment type="cofactor">
    <cofactor evidence="7">
        <name>Zn(2+)</name>
        <dbReference type="ChEBI" id="CHEBI:29105"/>
    </cofactor>
    <text evidence="7">Binds 1 zinc ion per subunit.</text>
</comment>
<dbReference type="Pfam" id="PF00749">
    <property type="entry name" value="tRNA-synt_1c"/>
    <property type="match status" value="1"/>
</dbReference>
<keyword evidence="1 7" id="KW-0436">Ligase</keyword>
<feature type="binding site" evidence="7">
    <location>
        <position position="211"/>
    </location>
    <ligand>
        <name>L-glutamate</name>
        <dbReference type="ChEBI" id="CHEBI:29985"/>
    </ligand>
</feature>
<evidence type="ECO:0000256" key="7">
    <source>
        <dbReference type="HAMAP-Rule" id="MF_01428"/>
    </source>
</evidence>
<gene>
    <name evidence="10" type="primary">gluQRS</name>
    <name evidence="7" type="synonym">gluQ</name>
    <name evidence="10" type="ORF">HS961_14380</name>
</gene>
<proteinExistence type="inferred from homology"/>